<dbReference type="Proteomes" id="UP000234328">
    <property type="component" value="Unassembled WGS sequence"/>
</dbReference>
<name>A0A2N4UI07_9BURK</name>
<dbReference type="Pfam" id="PF01042">
    <property type="entry name" value="Ribonuc_L-PSP"/>
    <property type="match status" value="1"/>
</dbReference>
<dbReference type="RefSeq" id="WP_102069422.1">
    <property type="nucleotide sequence ID" value="NZ_PDNV01000004.1"/>
</dbReference>
<dbReference type="InterPro" id="IPR035959">
    <property type="entry name" value="RutC-like_sf"/>
</dbReference>
<dbReference type="AlphaFoldDB" id="A0A2N4UI07"/>
<sequence>MAGEINDDVKTVAPPDMAPPGGHYSHATIANGFVFVSGLLPIAPDGTRLVDAAFEVQASQVLANLKAVLVAAGSGIDRLAQVRVYIDSVENWPAFNILYAQWAGDRRPARAIVPTGPLHFGFKVEVEAVALAGEQNSTK</sequence>
<evidence type="ECO:0000313" key="2">
    <source>
        <dbReference type="EMBL" id="PLC54652.1"/>
    </source>
</evidence>
<dbReference type="PANTHER" id="PTHR11803:SF58">
    <property type="entry name" value="PROTEIN HMF1-RELATED"/>
    <property type="match status" value="1"/>
</dbReference>
<dbReference type="OrthoDB" id="9803101at2"/>
<gene>
    <name evidence="2" type="ORF">CR155_07825</name>
</gene>
<dbReference type="InterPro" id="IPR006175">
    <property type="entry name" value="YjgF/YER057c/UK114"/>
</dbReference>
<dbReference type="GO" id="GO:0019239">
    <property type="term" value="F:deaminase activity"/>
    <property type="evidence" value="ECO:0007669"/>
    <property type="project" value="TreeGrafter"/>
</dbReference>
<dbReference type="GO" id="GO:0005829">
    <property type="term" value="C:cytosol"/>
    <property type="evidence" value="ECO:0007669"/>
    <property type="project" value="TreeGrafter"/>
</dbReference>
<dbReference type="PANTHER" id="PTHR11803">
    <property type="entry name" value="2-IMINOBUTANOATE/2-IMINOPROPANOATE DEAMINASE RIDA"/>
    <property type="match status" value="1"/>
</dbReference>
<protein>
    <submittedName>
        <fullName evidence="2">RidA family protein</fullName>
    </submittedName>
</protein>
<proteinExistence type="inferred from homology"/>
<evidence type="ECO:0000313" key="3">
    <source>
        <dbReference type="Proteomes" id="UP000234328"/>
    </source>
</evidence>
<dbReference type="CDD" id="cd00448">
    <property type="entry name" value="YjgF_YER057c_UK114_family"/>
    <property type="match status" value="1"/>
</dbReference>
<organism evidence="2 3">
    <name type="scientific">Pollutimonas nitritireducens</name>
    <dbReference type="NCBI Taxonomy" id="2045209"/>
    <lineage>
        <taxon>Bacteria</taxon>
        <taxon>Pseudomonadati</taxon>
        <taxon>Pseudomonadota</taxon>
        <taxon>Betaproteobacteria</taxon>
        <taxon>Burkholderiales</taxon>
        <taxon>Alcaligenaceae</taxon>
        <taxon>Pollutimonas</taxon>
    </lineage>
</organism>
<dbReference type="EMBL" id="PDNV01000004">
    <property type="protein sequence ID" value="PLC54652.1"/>
    <property type="molecule type" value="Genomic_DNA"/>
</dbReference>
<accession>A0A2N4UI07</accession>
<comment type="caution">
    <text evidence="2">The sequence shown here is derived from an EMBL/GenBank/DDBJ whole genome shotgun (WGS) entry which is preliminary data.</text>
</comment>
<keyword evidence="3" id="KW-1185">Reference proteome</keyword>
<evidence type="ECO:0000256" key="1">
    <source>
        <dbReference type="ARBA" id="ARBA00010552"/>
    </source>
</evidence>
<dbReference type="SUPFAM" id="SSF55298">
    <property type="entry name" value="YjgF-like"/>
    <property type="match status" value="1"/>
</dbReference>
<dbReference type="Gene3D" id="3.30.1330.40">
    <property type="entry name" value="RutC-like"/>
    <property type="match status" value="1"/>
</dbReference>
<comment type="similarity">
    <text evidence="1">Belongs to the RutC family.</text>
</comment>
<reference evidence="2 3" key="1">
    <citation type="submission" date="2017-10" db="EMBL/GenBank/DDBJ databases">
        <title>Two draft genome sequences of Pusillimonas sp. strains isolated from a nitrate- and radionuclide-contaminated groundwater in Russia.</title>
        <authorList>
            <person name="Grouzdev D.S."/>
            <person name="Tourova T.P."/>
            <person name="Goeva M.A."/>
            <person name="Babich T.L."/>
            <person name="Sokolova D.S."/>
            <person name="Abdullin R."/>
            <person name="Poltaraus A.B."/>
            <person name="Toshchakov S.V."/>
            <person name="Nazina T.N."/>
        </authorList>
    </citation>
    <scope>NUCLEOTIDE SEQUENCE [LARGE SCALE GENOMIC DNA]</scope>
    <source>
        <strain evidence="2 3">JR1/69-2-13</strain>
    </source>
</reference>